<protein>
    <recommendedName>
        <fullName evidence="4">Methyltransferase</fullName>
    </recommendedName>
</protein>
<dbReference type="Pfam" id="PF13489">
    <property type="entry name" value="Methyltransf_23"/>
    <property type="match status" value="1"/>
</dbReference>
<dbReference type="PANTHER" id="PTHR43591:SF10">
    <property type="entry name" value="ABC TRANSMEMBRANE TYPE-1 DOMAIN-CONTAINING PROTEIN-RELATED"/>
    <property type="match status" value="1"/>
</dbReference>
<name>A0AA38XH51_9EURO</name>
<dbReference type="Proteomes" id="UP001172673">
    <property type="component" value="Unassembled WGS sequence"/>
</dbReference>
<accession>A0AA38XH51</accession>
<dbReference type="InterPro" id="IPR029063">
    <property type="entry name" value="SAM-dependent_MTases_sf"/>
</dbReference>
<feature type="region of interest" description="Disordered" evidence="1">
    <location>
        <begin position="1"/>
        <end position="46"/>
    </location>
</feature>
<dbReference type="PANTHER" id="PTHR43591">
    <property type="entry name" value="METHYLTRANSFERASE"/>
    <property type="match status" value="1"/>
</dbReference>
<keyword evidence="3" id="KW-1185">Reference proteome</keyword>
<dbReference type="CDD" id="cd02440">
    <property type="entry name" value="AdoMet_MTases"/>
    <property type="match status" value="1"/>
</dbReference>
<evidence type="ECO:0000256" key="1">
    <source>
        <dbReference type="SAM" id="MobiDB-lite"/>
    </source>
</evidence>
<reference evidence="2" key="1">
    <citation type="submission" date="2022-10" db="EMBL/GenBank/DDBJ databases">
        <title>Culturing micro-colonial fungi from biological soil crusts in the Mojave desert and describing Neophaeococcomyces mojavensis, and introducing the new genera and species Taxawa tesnikishii.</title>
        <authorList>
            <person name="Kurbessoian T."/>
            <person name="Stajich J.E."/>
        </authorList>
    </citation>
    <scope>NUCLEOTIDE SEQUENCE</scope>
    <source>
        <strain evidence="2">TK_41</strain>
    </source>
</reference>
<dbReference type="AlphaFoldDB" id="A0AA38XH51"/>
<dbReference type="SUPFAM" id="SSF53335">
    <property type="entry name" value="S-adenosyl-L-methionine-dependent methyltransferases"/>
    <property type="match status" value="1"/>
</dbReference>
<organism evidence="2 3">
    <name type="scientific">Cladophialophora chaetospira</name>
    <dbReference type="NCBI Taxonomy" id="386627"/>
    <lineage>
        <taxon>Eukaryota</taxon>
        <taxon>Fungi</taxon>
        <taxon>Dikarya</taxon>
        <taxon>Ascomycota</taxon>
        <taxon>Pezizomycotina</taxon>
        <taxon>Eurotiomycetes</taxon>
        <taxon>Chaetothyriomycetidae</taxon>
        <taxon>Chaetothyriales</taxon>
        <taxon>Herpotrichiellaceae</taxon>
        <taxon>Cladophialophora</taxon>
    </lineage>
</organism>
<evidence type="ECO:0000313" key="2">
    <source>
        <dbReference type="EMBL" id="KAJ9613337.1"/>
    </source>
</evidence>
<gene>
    <name evidence="2" type="ORF">H2200_003279</name>
</gene>
<dbReference type="EMBL" id="JAPDRK010000004">
    <property type="protein sequence ID" value="KAJ9613337.1"/>
    <property type="molecule type" value="Genomic_DNA"/>
</dbReference>
<feature type="compositionally biased region" description="Basic and acidic residues" evidence="1">
    <location>
        <begin position="24"/>
        <end position="33"/>
    </location>
</feature>
<sequence>MNMATTLDERETTTGPEDDLLIDNDSRASTRDEFDTDSGFGDEDHSMYSQSLRSSVYNYRYENGRTYHSYREGAYPLPNDEEEQGRLDLLHHVCKMLLGGELFTAPIPSDPHRILDVGTGTGIWAIDVADQFPSAQVFGTDLSPIQPLWVPPNLKFYVDDAEAEWTWPENEKFDFIHGRALCGGIGDWPRFYAQALHNLRPGGWLEMQEHSVGFFSDDGGLERATACIAAVAELERASERIGKPVNVAHLHKQWMINAGFQDVQEIVKKVPIGSWAKDPKLKEIGGLYRVQMLQSVPSFMLAYYKRILNHSDDDTETAMAEVKEEFADRSLHLYQQWYFVRGRRPM</sequence>
<proteinExistence type="predicted"/>
<dbReference type="Gene3D" id="3.40.50.150">
    <property type="entry name" value="Vaccinia Virus protein VP39"/>
    <property type="match status" value="1"/>
</dbReference>
<comment type="caution">
    <text evidence="2">The sequence shown here is derived from an EMBL/GenBank/DDBJ whole genome shotgun (WGS) entry which is preliminary data.</text>
</comment>
<dbReference type="GO" id="GO:0008168">
    <property type="term" value="F:methyltransferase activity"/>
    <property type="evidence" value="ECO:0007669"/>
    <property type="project" value="TreeGrafter"/>
</dbReference>
<evidence type="ECO:0008006" key="4">
    <source>
        <dbReference type="Google" id="ProtNLM"/>
    </source>
</evidence>
<evidence type="ECO:0000313" key="3">
    <source>
        <dbReference type="Proteomes" id="UP001172673"/>
    </source>
</evidence>